<feature type="region of interest" description="Disordered" evidence="3">
    <location>
        <begin position="1442"/>
        <end position="1578"/>
    </location>
</feature>
<dbReference type="EMBL" id="BMAR01000013">
    <property type="protein sequence ID" value="GFR46208.1"/>
    <property type="molecule type" value="Genomic_DNA"/>
</dbReference>
<feature type="compositionally biased region" description="Low complexity" evidence="3">
    <location>
        <begin position="1505"/>
        <end position="1518"/>
    </location>
</feature>
<dbReference type="GO" id="GO:0034517">
    <property type="term" value="P:ribophagy"/>
    <property type="evidence" value="ECO:0007669"/>
    <property type="project" value="TreeGrafter"/>
</dbReference>
<feature type="region of interest" description="Disordered" evidence="3">
    <location>
        <begin position="928"/>
        <end position="966"/>
    </location>
</feature>
<feature type="compositionally biased region" description="Gly residues" evidence="3">
    <location>
        <begin position="995"/>
        <end position="1008"/>
    </location>
</feature>
<evidence type="ECO:0000259" key="4">
    <source>
        <dbReference type="PROSITE" id="PS50053"/>
    </source>
</evidence>
<dbReference type="GO" id="GO:0019901">
    <property type="term" value="F:protein kinase binding"/>
    <property type="evidence" value="ECO:0007669"/>
    <property type="project" value="TreeGrafter"/>
</dbReference>
<reference evidence="5 6" key="1">
    <citation type="journal article" date="2021" name="Sci. Rep.">
        <title>Genome sequencing of the multicellular alga Astrephomene provides insights into convergent evolution of germ-soma differentiation.</title>
        <authorList>
            <person name="Yamashita S."/>
            <person name="Yamamoto K."/>
            <person name="Matsuzaki R."/>
            <person name="Suzuki S."/>
            <person name="Yamaguchi H."/>
            <person name="Hirooka S."/>
            <person name="Minakuchi Y."/>
            <person name="Miyagishima S."/>
            <person name="Kawachi M."/>
            <person name="Toyoda A."/>
            <person name="Nozaki H."/>
        </authorList>
    </citation>
    <scope>NUCLEOTIDE SEQUENCE [LARGE SCALE GENOMIC DNA]</scope>
    <source>
        <strain evidence="5 6">NIES-4017</strain>
    </source>
</reference>
<evidence type="ECO:0000256" key="2">
    <source>
        <dbReference type="SAM" id="Coils"/>
    </source>
</evidence>
<feature type="compositionally biased region" description="Low complexity" evidence="3">
    <location>
        <begin position="1324"/>
        <end position="1338"/>
    </location>
</feature>
<name>A0AAD3DT82_9CHLO</name>
<sequence>MASLLVLVAHSGRTLQLDVQPSTRVDAVQHALVSFTGIPVADQIAMYQGARLDPTKPLGAYGLPVASSHAAVEDHPVFLYCRSYLKPGAALPPPEALPPLQVQVPPLAEVNLAHPLHSAPSPLVRALPDYERHFQHHLATTRAYWDVAQARMQRCRQLLSEQEVQARAADAARANVEAHFNYILNSYQTFLDKYNAQHAAHSVLLSTFPADLAALEAIELHPGLQGQGGGLQGGQEGSTQVSSSPAVAAAAAPPSSPPPHQQQQQQRSGEANPLHQHQHGHHHTHHHHHHTPQHQTGQGPGPPAAAAGAAFPHPQPQPLQPLPLRPPPPPPPPRRLADVYPVSRLREWADTCGRSHASLGGKVAELEGLFQLLRRDVEGLFMQAPSVDLDGLGRELAEHEALLDEHSSMVQVLSKDLRTVRTLVEDVVRQLGSAAGGGGGGGAGGGGGGGAPGGGGGAGVAGGGGGLRHGALHDAAAAMEAIHETHRNRVLPRLAQLDGLLASFASRLEASKVAMSRELLSQLQRIAAQQSRIRDMRNKLAAFHEVLGRQDAAFGELRVVHRLPSAYRALLAEAVRRAAWHQLYCGQAGRLAEHMTRFREKEAARRTAFAAQVARYLPPDLLTRAGLSSEPPHCQVTVPSPAVPLIHVTMADLARLSYLDERMASLAATAAAAGGSSSSMRASVPSAATAAGGGPPAVHPTSSASSSHHTLHPHPTQPPLQPSGSSRLLQQSTVAVLDADPPPPADRLGALEMENARLRAELANHIAAAAIRELTESTAAGIPAPSAATAAPGTEAPAATPATHGSQQPQSPQARKSLTGEPASGGGGGSGAGSSTAAPPPPPPSSSARRDPAELLAAMQRALGMKDDLIRQQQREAAALAARAAAYEQRIVALEALLAKQAGVAAASDASAASGAAAAVDAVGLGEGAGGDGGEEGTAGAATPVDRSRKEGASKTASVAGEAAAPPPEVALGAAQGAASRVQNGGVRGDVGDSSSGGGGGGGAGAEGRSGAAPGKASNITGGGGCGLEASKRTGSSVAASNAAAGGESETGGGGGAAATAAGAAAVPDDRGVGATAPGAIAAAAGGAGSAAVASPFSLPAAQHAEAAQRLRSTSTAATANLGVIAGDVDNTVSHDAGGPAEAVGVPAPLLEPLPAPQRGPSGPQAIPQGLHGAVRRGGGGMGFTGSPYEHRAPMPLGSLPFATSLPAGASSMGMAGRLASSPGGGIGLGLALGLGLASLAEGGPMGLGSLAGGVVGGGFSRGGSRSGGGGSSRRSSRSSGSGSAGEGCEDMEEEGGSVSLRIGTTTHGSSVPAGSRSSGGNGSSRSNGSSRAASSSGLQFDPSWSAAPVSGDSTAEGDGVVIEEDAAEGGAVGGVRDATAAAAAAAVGGDEERRQQASRGGSSGVADAAIEAGGGLLVPGAASSGDDTGASAGLGAAAGAALMDGDADGGGGAGGEGGGEAHGGGDSEDEGVQVGEEEVDDAADVPDIDEVSDGSGGAWEVEEVASASAPLCAAEGDGAAGDRDGGGELVVTEGGSGGGGGVMVAGEGTSLQQQPQVGGASSGYESAGSVLSEGRGG</sequence>
<feature type="compositionally biased region" description="Low complexity" evidence="3">
    <location>
        <begin position="1375"/>
        <end position="1389"/>
    </location>
</feature>
<dbReference type="Proteomes" id="UP001054857">
    <property type="component" value="Unassembled WGS sequence"/>
</dbReference>
<proteinExistence type="predicted"/>
<dbReference type="GO" id="GO:0000422">
    <property type="term" value="P:autophagy of mitochondrion"/>
    <property type="evidence" value="ECO:0007669"/>
    <property type="project" value="TreeGrafter"/>
</dbReference>
<feature type="compositionally biased region" description="Gly residues" evidence="3">
    <location>
        <begin position="226"/>
        <end position="236"/>
    </location>
</feature>
<evidence type="ECO:0000313" key="5">
    <source>
        <dbReference type="EMBL" id="GFR46208.1"/>
    </source>
</evidence>
<keyword evidence="2" id="KW-0175">Coiled coil</keyword>
<organism evidence="5 6">
    <name type="scientific">Astrephomene gubernaculifera</name>
    <dbReference type="NCBI Taxonomy" id="47775"/>
    <lineage>
        <taxon>Eukaryota</taxon>
        <taxon>Viridiplantae</taxon>
        <taxon>Chlorophyta</taxon>
        <taxon>core chlorophytes</taxon>
        <taxon>Chlorophyceae</taxon>
        <taxon>CS clade</taxon>
        <taxon>Chlamydomonadales</taxon>
        <taxon>Astrephomenaceae</taxon>
        <taxon>Astrephomene</taxon>
    </lineage>
</organism>
<feature type="compositionally biased region" description="Gly residues" evidence="3">
    <location>
        <begin position="1449"/>
        <end position="1465"/>
    </location>
</feature>
<dbReference type="PANTHER" id="PTHR13222">
    <property type="entry name" value="RB1-INDUCIBLE COILED-COIL"/>
    <property type="match status" value="1"/>
</dbReference>
<feature type="compositionally biased region" description="Low complexity" evidence="3">
    <location>
        <begin position="242"/>
        <end position="253"/>
    </location>
</feature>
<dbReference type="SUPFAM" id="SSF54236">
    <property type="entry name" value="Ubiquitin-like"/>
    <property type="match status" value="1"/>
</dbReference>
<dbReference type="GO" id="GO:0034045">
    <property type="term" value="C:phagophore assembly site membrane"/>
    <property type="evidence" value="ECO:0007669"/>
    <property type="project" value="TreeGrafter"/>
</dbReference>
<dbReference type="InterPro" id="IPR040040">
    <property type="entry name" value="ATG11"/>
</dbReference>
<dbReference type="PROSITE" id="PS50053">
    <property type="entry name" value="UBIQUITIN_2"/>
    <property type="match status" value="1"/>
</dbReference>
<feature type="compositionally biased region" description="Basic residues" evidence="3">
    <location>
        <begin position="276"/>
        <end position="292"/>
    </location>
</feature>
<feature type="compositionally biased region" description="Polar residues" evidence="3">
    <location>
        <begin position="804"/>
        <end position="816"/>
    </location>
</feature>
<dbReference type="GO" id="GO:0060090">
    <property type="term" value="F:molecular adaptor activity"/>
    <property type="evidence" value="ECO:0007669"/>
    <property type="project" value="TreeGrafter"/>
</dbReference>
<dbReference type="InterPro" id="IPR029071">
    <property type="entry name" value="Ubiquitin-like_domsf"/>
</dbReference>
<feature type="coiled-coil region" evidence="2">
    <location>
        <begin position="870"/>
        <end position="897"/>
    </location>
</feature>
<feature type="region of interest" description="Disordered" evidence="3">
    <location>
        <begin position="1262"/>
        <end position="1407"/>
    </location>
</feature>
<feature type="compositionally biased region" description="Low complexity" evidence="3">
    <location>
        <begin position="672"/>
        <end position="690"/>
    </location>
</feature>
<keyword evidence="6" id="KW-1185">Reference proteome</keyword>
<feature type="region of interest" description="Disordered" evidence="3">
    <location>
        <begin position="983"/>
        <end position="1022"/>
    </location>
</feature>
<dbReference type="CDD" id="cd17039">
    <property type="entry name" value="Ubl_ubiquitin_like"/>
    <property type="match status" value="1"/>
</dbReference>
<dbReference type="GO" id="GO:0034727">
    <property type="term" value="P:piecemeal microautophagy of the nucleus"/>
    <property type="evidence" value="ECO:0007669"/>
    <property type="project" value="TreeGrafter"/>
</dbReference>
<dbReference type="GO" id="GO:1990316">
    <property type="term" value="C:Atg1/ULK1 kinase complex"/>
    <property type="evidence" value="ECO:0007669"/>
    <property type="project" value="TreeGrafter"/>
</dbReference>
<feature type="compositionally biased region" description="Low complexity" evidence="3">
    <location>
        <begin position="1559"/>
        <end position="1570"/>
    </location>
</feature>
<feature type="compositionally biased region" description="Low complexity" evidence="3">
    <location>
        <begin position="699"/>
        <end position="708"/>
    </location>
</feature>
<feature type="region of interest" description="Disordered" evidence="3">
    <location>
        <begin position="226"/>
        <end position="337"/>
    </location>
</feature>
<feature type="compositionally biased region" description="Acidic residues" evidence="3">
    <location>
        <begin position="1467"/>
        <end position="1493"/>
    </location>
</feature>
<keyword evidence="1" id="KW-0072">Autophagy</keyword>
<dbReference type="Pfam" id="PF04108">
    <property type="entry name" value="ATG17_like"/>
    <property type="match status" value="1"/>
</dbReference>
<feature type="region of interest" description="Disordered" evidence="3">
    <location>
        <begin position="784"/>
        <end position="850"/>
    </location>
</feature>
<feature type="region of interest" description="Disordered" evidence="3">
    <location>
        <begin position="672"/>
        <end position="727"/>
    </location>
</feature>
<comment type="caution">
    <text evidence="5">The sequence shown here is derived from an EMBL/GenBank/DDBJ whole genome shotgun (WGS) entry which is preliminary data.</text>
</comment>
<feature type="compositionally biased region" description="Low complexity" evidence="3">
    <location>
        <begin position="784"/>
        <end position="803"/>
    </location>
</feature>
<gene>
    <name evidence="5" type="ORF">Agub_g7746</name>
</gene>
<dbReference type="InterPro" id="IPR000626">
    <property type="entry name" value="Ubiquitin-like_dom"/>
</dbReference>
<feature type="compositionally biased region" description="Pro residues" evidence="3">
    <location>
        <begin position="313"/>
        <end position="334"/>
    </location>
</feature>
<dbReference type="GO" id="GO:0061709">
    <property type="term" value="P:reticulophagy"/>
    <property type="evidence" value="ECO:0007669"/>
    <property type="project" value="TreeGrafter"/>
</dbReference>
<feature type="compositionally biased region" description="Gly residues" evidence="3">
    <location>
        <begin position="823"/>
        <end position="832"/>
    </location>
</feature>
<evidence type="ECO:0000256" key="3">
    <source>
        <dbReference type="SAM" id="MobiDB-lite"/>
    </source>
</evidence>
<evidence type="ECO:0000256" key="1">
    <source>
        <dbReference type="ARBA" id="ARBA00023006"/>
    </source>
</evidence>
<feature type="domain" description="Ubiquitin-like" evidence="4">
    <location>
        <begin position="2"/>
        <end position="63"/>
    </location>
</feature>
<feature type="compositionally biased region" description="Low complexity" evidence="3">
    <location>
        <begin position="957"/>
        <end position="966"/>
    </location>
</feature>
<dbReference type="InterPro" id="IPR045326">
    <property type="entry name" value="ATG17-like_dom"/>
</dbReference>
<evidence type="ECO:0000313" key="6">
    <source>
        <dbReference type="Proteomes" id="UP001054857"/>
    </source>
</evidence>
<accession>A0AAD3DT82</accession>
<protein>
    <recommendedName>
        <fullName evidence="4">Ubiquitin-like domain-containing protein</fullName>
    </recommendedName>
</protein>
<dbReference type="GO" id="GO:0000045">
    <property type="term" value="P:autophagosome assembly"/>
    <property type="evidence" value="ECO:0007669"/>
    <property type="project" value="InterPro"/>
</dbReference>
<dbReference type="PANTHER" id="PTHR13222:SF1">
    <property type="entry name" value="RB1-INDUCIBLE COILED-COIL PROTEIN 1"/>
    <property type="match status" value="1"/>
</dbReference>
<dbReference type="Gene3D" id="3.10.20.90">
    <property type="entry name" value="Phosphatidylinositol 3-kinase Catalytic Subunit, Chain A, domain 1"/>
    <property type="match status" value="1"/>
</dbReference>
<feature type="compositionally biased region" description="Gly residues" evidence="3">
    <location>
        <begin position="1262"/>
        <end position="1272"/>
    </location>
</feature>
<feature type="compositionally biased region" description="Gly residues" evidence="3">
    <location>
        <begin position="1535"/>
        <end position="1544"/>
    </location>
</feature>